<feature type="transmembrane region" description="Helical" evidence="13">
    <location>
        <begin position="391"/>
        <end position="415"/>
    </location>
</feature>
<evidence type="ECO:0000256" key="3">
    <source>
        <dbReference type="ARBA" id="ARBA00009337"/>
    </source>
</evidence>
<keyword evidence="6" id="KW-0997">Cell inner membrane</keyword>
<evidence type="ECO:0000256" key="7">
    <source>
        <dbReference type="ARBA" id="ARBA00022676"/>
    </source>
</evidence>
<name>A0ABN1F0F8_9PROT</name>
<comment type="similarity">
    <text evidence="3">Belongs to the glycosyltransferase 2 family. OpgH subfamily.</text>
</comment>
<dbReference type="InterPro" id="IPR050321">
    <property type="entry name" value="Glycosyltr_2/OpgH_subfam"/>
</dbReference>
<evidence type="ECO:0000313" key="16">
    <source>
        <dbReference type="Proteomes" id="UP001499951"/>
    </source>
</evidence>
<comment type="pathway">
    <text evidence="2">Glycan metabolism; osmoregulated periplasmic glucan (OPG) biosynthesis.</text>
</comment>
<keyword evidence="8" id="KW-0808">Transferase</keyword>
<feature type="transmembrane region" description="Helical" evidence="13">
    <location>
        <begin position="43"/>
        <end position="64"/>
    </location>
</feature>
<dbReference type="Proteomes" id="UP001499951">
    <property type="component" value="Unassembled WGS sequence"/>
</dbReference>
<evidence type="ECO:0000256" key="9">
    <source>
        <dbReference type="ARBA" id="ARBA00022692"/>
    </source>
</evidence>
<comment type="subcellular location">
    <subcellularLocation>
        <location evidence="1">Cell inner membrane</location>
        <topology evidence="1">Multi-pass membrane protein</topology>
    </subcellularLocation>
</comment>
<evidence type="ECO:0000256" key="1">
    <source>
        <dbReference type="ARBA" id="ARBA00004429"/>
    </source>
</evidence>
<evidence type="ECO:0000256" key="5">
    <source>
        <dbReference type="ARBA" id="ARBA00022475"/>
    </source>
</evidence>
<accession>A0ABN1F0F8</accession>
<dbReference type="SUPFAM" id="SSF53448">
    <property type="entry name" value="Nucleotide-diphospho-sugar transferases"/>
    <property type="match status" value="1"/>
</dbReference>
<keyword evidence="11 13" id="KW-0472">Membrane</keyword>
<feature type="transmembrane region" description="Helical" evidence="13">
    <location>
        <begin position="445"/>
        <end position="466"/>
    </location>
</feature>
<evidence type="ECO:0000256" key="2">
    <source>
        <dbReference type="ARBA" id="ARBA00005001"/>
    </source>
</evidence>
<dbReference type="EMBL" id="BAAADD010000008">
    <property type="protein sequence ID" value="GAA0579144.1"/>
    <property type="molecule type" value="Genomic_DNA"/>
</dbReference>
<dbReference type="Pfam" id="PF13632">
    <property type="entry name" value="Glyco_trans_2_3"/>
    <property type="match status" value="1"/>
</dbReference>
<evidence type="ECO:0000256" key="11">
    <source>
        <dbReference type="ARBA" id="ARBA00023136"/>
    </source>
</evidence>
<keyword evidence="10 13" id="KW-1133">Transmembrane helix</keyword>
<evidence type="ECO:0000259" key="14">
    <source>
        <dbReference type="Pfam" id="PF13632"/>
    </source>
</evidence>
<evidence type="ECO:0000256" key="8">
    <source>
        <dbReference type="ARBA" id="ARBA00022679"/>
    </source>
</evidence>
<evidence type="ECO:0000256" key="12">
    <source>
        <dbReference type="SAM" id="MobiDB-lite"/>
    </source>
</evidence>
<evidence type="ECO:0000256" key="4">
    <source>
        <dbReference type="ARBA" id="ARBA00020585"/>
    </source>
</evidence>
<evidence type="ECO:0000256" key="10">
    <source>
        <dbReference type="ARBA" id="ARBA00022989"/>
    </source>
</evidence>
<dbReference type="PANTHER" id="PTHR43867">
    <property type="entry name" value="CELLULOSE SYNTHASE CATALYTIC SUBUNIT A [UDP-FORMING]"/>
    <property type="match status" value="1"/>
</dbReference>
<feature type="transmembrane region" description="Helical" evidence="13">
    <location>
        <begin position="561"/>
        <end position="580"/>
    </location>
</feature>
<keyword evidence="9 13" id="KW-0812">Transmembrane</keyword>
<keyword evidence="5" id="KW-1003">Cell membrane</keyword>
<dbReference type="InterPro" id="IPR001173">
    <property type="entry name" value="Glyco_trans_2-like"/>
</dbReference>
<proteinExistence type="inferred from homology"/>
<feature type="transmembrane region" description="Helical" evidence="13">
    <location>
        <begin position="532"/>
        <end position="555"/>
    </location>
</feature>
<protein>
    <recommendedName>
        <fullName evidence="4">Glucans biosynthesis glucosyltransferase H</fullName>
    </recommendedName>
</protein>
<gene>
    <name evidence="15" type="primary">mdoH</name>
    <name evidence="15" type="ORF">GCM10008942_30040</name>
</gene>
<evidence type="ECO:0000256" key="6">
    <source>
        <dbReference type="ARBA" id="ARBA00022519"/>
    </source>
</evidence>
<evidence type="ECO:0000256" key="13">
    <source>
        <dbReference type="SAM" id="Phobius"/>
    </source>
</evidence>
<dbReference type="Gene3D" id="3.90.550.10">
    <property type="entry name" value="Spore Coat Polysaccharide Biosynthesis Protein SpsA, Chain A"/>
    <property type="match status" value="1"/>
</dbReference>
<dbReference type="InterPro" id="IPR029044">
    <property type="entry name" value="Nucleotide-diphossugar_trans"/>
</dbReference>
<sequence length="615" mass="67052">MDSAPRARSFGSGFPRTSDAETGGARLASVVIRNATSLTTLRWLFLALVLATTAAAISRLFNILRVDDLTWLETAYLVLVAILFTWISASFWIAALGAYARWRGLADFTLERPQDAGPSASRTALLFPVRNEDTARLVAGIRTVCESVRAEGLGEFFDVYILSDSNEQASITAETAGWQTLQTGEGPNVYYRHREDNTGKKAGNIAEFCRNWGALYDYMVVLDADSLMTGDTLASLVRLMDVNPRTALIQVAPQLVGRDSLFARIQQFTSSVYGPLYATGLSLLQGPGGNYWGHNAIIRIQPFMDHCGLPELHGPAPLGGEILSHDFVEAALLRRAGWHLHLVTDLEGSYEEPPPTLIDFLIRDRRWCQGNLQHLQLILGQGFRTESRGHFFNGVMSYVSSPLWLAMLIVSVFVIANQPHIAPVIYIGRYPVLAFGLSHTFDFAVLVLSMVVLLYGPKFLALALLLRDPAARAAHGGGWNATASVLLEAVFSTLLAPISMLSQSAFVVRIMLGETKGWGAQFRGERQLHIAVIARAFAIHTLVGVGAAVAIHLWLPASLWWFIPLLAGPILSIPLVRLTSSTPAGLAARRLGLFITPGETGRIGVVDRVRALTAA</sequence>
<reference evidence="15 16" key="1">
    <citation type="journal article" date="2019" name="Int. J. Syst. Evol. Microbiol.">
        <title>The Global Catalogue of Microorganisms (GCM) 10K type strain sequencing project: providing services to taxonomists for standard genome sequencing and annotation.</title>
        <authorList>
            <consortium name="The Broad Institute Genomics Platform"/>
            <consortium name="The Broad Institute Genome Sequencing Center for Infectious Disease"/>
            <person name="Wu L."/>
            <person name="Ma J."/>
        </authorList>
    </citation>
    <scope>NUCLEOTIDE SEQUENCE [LARGE SCALE GENOMIC DNA]</scope>
    <source>
        <strain evidence="15 16">JCM 15089</strain>
    </source>
</reference>
<dbReference type="NCBIfam" id="NF003958">
    <property type="entry name" value="PRK05454.2-1"/>
    <property type="match status" value="1"/>
</dbReference>
<comment type="caution">
    <text evidence="15">The sequence shown here is derived from an EMBL/GenBank/DDBJ whole genome shotgun (WGS) entry which is preliminary data.</text>
</comment>
<feature type="region of interest" description="Disordered" evidence="12">
    <location>
        <begin position="1"/>
        <end position="21"/>
    </location>
</feature>
<feature type="domain" description="Glycosyltransferase 2-like" evidence="14">
    <location>
        <begin position="220"/>
        <end position="441"/>
    </location>
</feature>
<keyword evidence="16" id="KW-1185">Reference proteome</keyword>
<dbReference type="CDD" id="cd04191">
    <property type="entry name" value="Glucan_BSP_MdoH"/>
    <property type="match status" value="1"/>
</dbReference>
<organism evidence="15 16">
    <name type="scientific">Rhizomicrobium electricum</name>
    <dbReference type="NCBI Taxonomy" id="480070"/>
    <lineage>
        <taxon>Bacteria</taxon>
        <taxon>Pseudomonadati</taxon>
        <taxon>Pseudomonadota</taxon>
        <taxon>Alphaproteobacteria</taxon>
        <taxon>Micropepsales</taxon>
        <taxon>Micropepsaceae</taxon>
        <taxon>Rhizomicrobium</taxon>
    </lineage>
</organism>
<keyword evidence="7" id="KW-0328">Glycosyltransferase</keyword>
<dbReference type="PANTHER" id="PTHR43867:SF5">
    <property type="entry name" value="GLUCANS BIOSYNTHESIS GLUCOSYLTRANSFERASE H"/>
    <property type="match status" value="1"/>
</dbReference>
<feature type="transmembrane region" description="Helical" evidence="13">
    <location>
        <begin position="76"/>
        <end position="100"/>
    </location>
</feature>
<dbReference type="NCBIfam" id="NF003962">
    <property type="entry name" value="PRK05454.2-5"/>
    <property type="match status" value="1"/>
</dbReference>
<evidence type="ECO:0000313" key="15">
    <source>
        <dbReference type="EMBL" id="GAA0579144.1"/>
    </source>
</evidence>